<reference evidence="1" key="1">
    <citation type="submission" date="2018-06" db="EMBL/GenBank/DDBJ databases">
        <authorList>
            <person name="Zhirakovskaya E."/>
        </authorList>
    </citation>
    <scope>NUCLEOTIDE SEQUENCE</scope>
</reference>
<protein>
    <submittedName>
        <fullName evidence="1">Uncharacterized protein</fullName>
    </submittedName>
</protein>
<proteinExistence type="predicted"/>
<dbReference type="AlphaFoldDB" id="A0A3B0YNM4"/>
<accession>A0A3B0YNM4</accession>
<dbReference type="InterPro" id="IPR027417">
    <property type="entry name" value="P-loop_NTPase"/>
</dbReference>
<dbReference type="PANTHER" id="PTHR34301">
    <property type="entry name" value="DNA-BINDING PROTEIN-RELATED"/>
    <property type="match status" value="1"/>
</dbReference>
<gene>
    <name evidence="1" type="ORF">MNBD_GAMMA12-1544</name>
</gene>
<dbReference type="Gene3D" id="3.40.50.300">
    <property type="entry name" value="P-loop containing nucleotide triphosphate hydrolases"/>
    <property type="match status" value="1"/>
</dbReference>
<sequence>MAISGYDYHTFGEKLNTLVFPSQPVHSEEYLFGRQKELERIKKALLASGRHAFIFGDRGVGKSSLAATAAS</sequence>
<name>A0A3B0YNM4_9ZZZZ</name>
<dbReference type="EMBL" id="UOFL01000121">
    <property type="protein sequence ID" value="VAW77177.1"/>
    <property type="molecule type" value="Genomic_DNA"/>
</dbReference>
<dbReference type="SUPFAM" id="SSF52540">
    <property type="entry name" value="P-loop containing nucleoside triphosphate hydrolases"/>
    <property type="match status" value="1"/>
</dbReference>
<feature type="non-terminal residue" evidence="1">
    <location>
        <position position="71"/>
    </location>
</feature>
<dbReference type="PANTHER" id="PTHR34301:SF8">
    <property type="entry name" value="ATPASE DOMAIN-CONTAINING PROTEIN"/>
    <property type="match status" value="1"/>
</dbReference>
<organism evidence="1">
    <name type="scientific">hydrothermal vent metagenome</name>
    <dbReference type="NCBI Taxonomy" id="652676"/>
    <lineage>
        <taxon>unclassified sequences</taxon>
        <taxon>metagenomes</taxon>
        <taxon>ecological metagenomes</taxon>
    </lineage>
</organism>
<evidence type="ECO:0000313" key="1">
    <source>
        <dbReference type="EMBL" id="VAW77177.1"/>
    </source>
</evidence>